<evidence type="ECO:0000256" key="3">
    <source>
        <dbReference type="ARBA" id="ARBA00022801"/>
    </source>
</evidence>
<keyword evidence="4" id="KW-1133">Transmembrane helix</keyword>
<protein>
    <recommendedName>
        <fullName evidence="2">N-acetylmuramoyl-L-alanine amidase</fullName>
        <ecNumber evidence="2">3.5.1.28</ecNumber>
    </recommendedName>
</protein>
<evidence type="ECO:0000259" key="5">
    <source>
        <dbReference type="SMART" id="SM00646"/>
    </source>
</evidence>
<evidence type="ECO:0000256" key="1">
    <source>
        <dbReference type="ARBA" id="ARBA00001561"/>
    </source>
</evidence>
<dbReference type="EMBL" id="WPHM01000012">
    <property type="protein sequence ID" value="MUZ59749.1"/>
    <property type="molecule type" value="Genomic_DNA"/>
</dbReference>
<comment type="catalytic activity">
    <reaction evidence="1">
        <text>Hydrolyzes the link between N-acetylmuramoyl residues and L-amino acid residues in certain cell-wall glycopeptides.</text>
        <dbReference type="EC" id="3.5.1.28"/>
    </reaction>
</comment>
<evidence type="ECO:0000313" key="6">
    <source>
        <dbReference type="EMBL" id="MUZ59749.1"/>
    </source>
</evidence>
<feature type="domain" description="MurNAc-LAA" evidence="5">
    <location>
        <begin position="269"/>
        <end position="423"/>
    </location>
</feature>
<keyword evidence="3" id="KW-0378">Hydrolase</keyword>
<dbReference type="Proteomes" id="UP000436692">
    <property type="component" value="Unassembled WGS sequence"/>
</dbReference>
<accession>A0AAE4WGJ4</accession>
<gene>
    <name evidence="6" type="ORF">GOZ95_20110</name>
</gene>
<dbReference type="InterPro" id="IPR002508">
    <property type="entry name" value="MurNAc-LAA_cat"/>
</dbReference>
<dbReference type="Gene3D" id="2.60.40.3500">
    <property type="match status" value="1"/>
</dbReference>
<reference evidence="6 7" key="1">
    <citation type="submission" date="2019-12" db="EMBL/GenBank/DDBJ databases">
        <title>Whole-genome sequencing of Allorhizobium vitis.</title>
        <authorList>
            <person name="Gan H.M."/>
            <person name="Szegedi E."/>
            <person name="Burr T."/>
            <person name="Savka M.A."/>
        </authorList>
    </citation>
    <scope>NUCLEOTIDE SEQUENCE [LARGE SCALE GENOMIC DNA]</scope>
    <source>
        <strain evidence="6 7">CG989</strain>
    </source>
</reference>
<dbReference type="GO" id="GO:0008745">
    <property type="term" value="F:N-acetylmuramoyl-L-alanine amidase activity"/>
    <property type="evidence" value="ECO:0007669"/>
    <property type="project" value="UniProtKB-EC"/>
</dbReference>
<keyword evidence="4" id="KW-0472">Membrane</keyword>
<dbReference type="CDD" id="cd02696">
    <property type="entry name" value="MurNAc-LAA"/>
    <property type="match status" value="1"/>
</dbReference>
<dbReference type="InterPro" id="IPR021731">
    <property type="entry name" value="AMIN_dom"/>
</dbReference>
<organism evidence="6 7">
    <name type="scientific">Agrobacterium vitis</name>
    <name type="common">Rhizobium vitis</name>
    <dbReference type="NCBI Taxonomy" id="373"/>
    <lineage>
        <taxon>Bacteria</taxon>
        <taxon>Pseudomonadati</taxon>
        <taxon>Pseudomonadota</taxon>
        <taxon>Alphaproteobacteria</taxon>
        <taxon>Hyphomicrobiales</taxon>
        <taxon>Rhizobiaceae</taxon>
        <taxon>Rhizobium/Agrobacterium group</taxon>
        <taxon>Agrobacterium</taxon>
    </lineage>
</organism>
<proteinExistence type="predicted"/>
<dbReference type="SMART" id="SM00646">
    <property type="entry name" value="Ami_3"/>
    <property type="match status" value="1"/>
</dbReference>
<evidence type="ECO:0000313" key="7">
    <source>
        <dbReference type="Proteomes" id="UP000436692"/>
    </source>
</evidence>
<keyword evidence="4" id="KW-0812">Transmembrane</keyword>
<dbReference type="Pfam" id="PF01520">
    <property type="entry name" value="Amidase_3"/>
    <property type="match status" value="1"/>
</dbReference>
<evidence type="ECO:0000256" key="2">
    <source>
        <dbReference type="ARBA" id="ARBA00011901"/>
    </source>
</evidence>
<feature type="transmembrane region" description="Helical" evidence="4">
    <location>
        <begin position="36"/>
        <end position="53"/>
    </location>
</feature>
<dbReference type="PANTHER" id="PTHR30404">
    <property type="entry name" value="N-ACETYLMURAMOYL-L-ALANINE AMIDASE"/>
    <property type="match status" value="1"/>
</dbReference>
<dbReference type="Pfam" id="PF11741">
    <property type="entry name" value="AMIN"/>
    <property type="match status" value="1"/>
</dbReference>
<dbReference type="AlphaFoldDB" id="A0AAE4WGJ4"/>
<dbReference type="SUPFAM" id="SSF53187">
    <property type="entry name" value="Zn-dependent exopeptidases"/>
    <property type="match status" value="1"/>
</dbReference>
<evidence type="ECO:0000256" key="4">
    <source>
        <dbReference type="SAM" id="Phobius"/>
    </source>
</evidence>
<comment type="caution">
    <text evidence="6">The sequence shown here is derived from an EMBL/GenBank/DDBJ whole genome shotgun (WGS) entry which is preliminary data.</text>
</comment>
<dbReference type="PANTHER" id="PTHR30404:SF0">
    <property type="entry name" value="N-ACETYLMURAMOYL-L-ALANINE AMIDASE AMIC"/>
    <property type="match status" value="1"/>
</dbReference>
<sequence length="434" mass="46784">MGVNDQGAQSVSGMVSWRGRVVRLTMERIGQGKRPGVMILWLLACIVAGFAPAKAFSAERLAAFAARIAGDDARTRIVMDFDQKPEATVRYIGNPDRIVVDLPAAVFAFPAEALAARGLFRDIRFGSIDATHSRIVLTTARPAKLVLTDIRKNDEGQGFRLILDAEMTDNDTFSKLVASQAWDADAYSNGKSPRIEQAAPTTDGEFLIAVDAGHGGIDTGATGKTTNTPEKTVTLGFARALAVELKRQKGVKAFLTRDGDTFLSLSQRVTLARQKGANLFISLHADMLGQANIRGATVYTISDKASDHLAEAAAARENQSDEVGGVDASAEPQEVSDILADLTRRETQAFSIAMAKSVVTSFDGQINLINNPHRFAGFRVLQAQDVPSVLLELGFLSNKDDEKLLLDSAWRSKVVKLIAEAVKKYRQPLVAKGG</sequence>
<dbReference type="GO" id="GO:0030288">
    <property type="term" value="C:outer membrane-bounded periplasmic space"/>
    <property type="evidence" value="ECO:0007669"/>
    <property type="project" value="TreeGrafter"/>
</dbReference>
<dbReference type="EC" id="3.5.1.28" evidence="2"/>
<dbReference type="InterPro" id="IPR050695">
    <property type="entry name" value="N-acetylmuramoyl_amidase_3"/>
</dbReference>
<name>A0AAE4WGJ4_AGRVI</name>
<dbReference type="GO" id="GO:0009253">
    <property type="term" value="P:peptidoglycan catabolic process"/>
    <property type="evidence" value="ECO:0007669"/>
    <property type="project" value="InterPro"/>
</dbReference>
<dbReference type="Gene3D" id="3.40.630.40">
    <property type="entry name" value="Zn-dependent exopeptidases"/>
    <property type="match status" value="1"/>
</dbReference>